<dbReference type="EMBL" id="FOJG01000002">
    <property type="protein sequence ID" value="SEW51377.1"/>
    <property type="molecule type" value="Genomic_DNA"/>
</dbReference>
<organism evidence="1 2">
    <name type="scientific">Chitinophaga arvensicola</name>
    <dbReference type="NCBI Taxonomy" id="29529"/>
    <lineage>
        <taxon>Bacteria</taxon>
        <taxon>Pseudomonadati</taxon>
        <taxon>Bacteroidota</taxon>
        <taxon>Chitinophagia</taxon>
        <taxon>Chitinophagales</taxon>
        <taxon>Chitinophagaceae</taxon>
        <taxon>Chitinophaga</taxon>
    </lineage>
</organism>
<dbReference type="InterPro" id="IPR045538">
    <property type="entry name" value="CIS_TMP"/>
</dbReference>
<reference evidence="2" key="1">
    <citation type="submission" date="2016-10" db="EMBL/GenBank/DDBJ databases">
        <authorList>
            <person name="Varghese N."/>
            <person name="Submissions S."/>
        </authorList>
    </citation>
    <scope>NUCLEOTIDE SEQUENCE [LARGE SCALE GENOMIC DNA]</scope>
    <source>
        <strain evidence="2">DSM 3695</strain>
    </source>
</reference>
<dbReference type="Pfam" id="PF19268">
    <property type="entry name" value="CIS_TMP"/>
    <property type="match status" value="1"/>
</dbReference>
<keyword evidence="2" id="KW-1185">Reference proteome</keyword>
<name>A0A1I0S706_9BACT</name>
<proteinExistence type="predicted"/>
<gene>
    <name evidence="1" type="ORF">SAMN04488122_4220</name>
</gene>
<dbReference type="Proteomes" id="UP000199310">
    <property type="component" value="Unassembled WGS sequence"/>
</dbReference>
<evidence type="ECO:0000313" key="1">
    <source>
        <dbReference type="EMBL" id="SEW51377.1"/>
    </source>
</evidence>
<accession>A0A1I0S706</accession>
<evidence type="ECO:0000313" key="2">
    <source>
        <dbReference type="Proteomes" id="UP000199310"/>
    </source>
</evidence>
<protein>
    <submittedName>
        <fullName evidence="1">Uncharacterized protein</fullName>
    </submittedName>
</protein>
<dbReference type="AlphaFoldDB" id="A0A1I0S706"/>
<sequence length="479" mass="54954">MMLHRIRKQTLLLTVHNKETVFTWQHQVTDLYWKKIIPALEQLFDSISTEDVVIYIDRLEIDLGKIEARDLENDQYVALLVAKVSEALFLLKIKGPSFKSLPEHAFDQWCYYMEQGALPWNAGRPDTAWYQQVLQTLATSYGAIAYLKKQLITSPDYLRRIVFQHPRAFLAQLLGTITAKNQVHWELLIQQLYEASGSLIFAKESLLTEGAFEQDCWQSLLLQAAEDPASSEVVFLHRLLITTAPVLLTDMDALQTLCGRKDWQKLRGVVSDYITTHPSALQKKVTTVTDIPEVLPNEKAIAETELQADTTEKNTFYVMHAGIILLHHWLSPLFRQLEWTDGKQFINAAARQKAILLLHYMATGQTEAEEFEIVLPKLLCGWPLKQPLDTRLTPDPAAMEEADGLLENAIQHWKILKNTSVDGLREGFLQRSGKLTMGEDKHQLQMESGVIDMLLDHLPWNISIIKLNWMKIPLHVQWR</sequence>
<dbReference type="STRING" id="29529.SAMN04488122_4220"/>